<evidence type="ECO:0000313" key="2">
    <source>
        <dbReference type="EMBL" id="KAK0630296.1"/>
    </source>
</evidence>
<feature type="region of interest" description="Disordered" evidence="1">
    <location>
        <begin position="839"/>
        <end position="869"/>
    </location>
</feature>
<feature type="compositionally biased region" description="Low complexity" evidence="1">
    <location>
        <begin position="409"/>
        <end position="419"/>
    </location>
</feature>
<feature type="compositionally biased region" description="Polar residues" evidence="1">
    <location>
        <begin position="971"/>
        <end position="984"/>
    </location>
</feature>
<feature type="compositionally biased region" description="Basic and acidic residues" evidence="1">
    <location>
        <begin position="850"/>
        <end position="868"/>
    </location>
</feature>
<feature type="compositionally biased region" description="Basic and acidic residues" evidence="1">
    <location>
        <begin position="1051"/>
        <end position="1063"/>
    </location>
</feature>
<keyword evidence="3" id="KW-1185">Reference proteome</keyword>
<feature type="compositionally biased region" description="Polar residues" evidence="1">
    <location>
        <begin position="1394"/>
        <end position="1413"/>
    </location>
</feature>
<dbReference type="EMBL" id="JAULSR010000002">
    <property type="protein sequence ID" value="KAK0630296.1"/>
    <property type="molecule type" value="Genomic_DNA"/>
</dbReference>
<feature type="compositionally biased region" description="Basic residues" evidence="1">
    <location>
        <begin position="1064"/>
        <end position="1074"/>
    </location>
</feature>
<accession>A0AA39XAV7</accession>
<feature type="compositionally biased region" description="Basic residues" evidence="1">
    <location>
        <begin position="149"/>
        <end position="158"/>
    </location>
</feature>
<reference evidence="2" key="1">
    <citation type="submission" date="2023-06" db="EMBL/GenBank/DDBJ databases">
        <title>Genome-scale phylogeny and comparative genomics of the fungal order Sordariales.</title>
        <authorList>
            <consortium name="Lawrence Berkeley National Laboratory"/>
            <person name="Hensen N."/>
            <person name="Bonometti L."/>
            <person name="Westerberg I."/>
            <person name="Brannstrom I.O."/>
            <person name="Guillou S."/>
            <person name="Cros-Aarteil S."/>
            <person name="Calhoun S."/>
            <person name="Haridas S."/>
            <person name="Kuo A."/>
            <person name="Mondo S."/>
            <person name="Pangilinan J."/>
            <person name="Riley R."/>
            <person name="LaButti K."/>
            <person name="Andreopoulos B."/>
            <person name="Lipzen A."/>
            <person name="Chen C."/>
            <person name="Yanf M."/>
            <person name="Daum C."/>
            <person name="Ng V."/>
            <person name="Clum A."/>
            <person name="Steindorff A."/>
            <person name="Ohm R."/>
            <person name="Martin F."/>
            <person name="Silar P."/>
            <person name="Natvig D."/>
            <person name="Lalanne C."/>
            <person name="Gautier V."/>
            <person name="Ament-velasquez S.L."/>
            <person name="Kruys A."/>
            <person name="Hutchinson M.I."/>
            <person name="Powell A.J."/>
            <person name="Barry K."/>
            <person name="Miller A.N."/>
            <person name="Grigoriev I.V."/>
            <person name="Debuchy R."/>
            <person name="Gladieux P."/>
            <person name="Thoren M.H."/>
            <person name="Johannesson H."/>
        </authorList>
    </citation>
    <scope>NUCLEOTIDE SEQUENCE</scope>
    <source>
        <strain evidence="2">SMH3391-2</strain>
    </source>
</reference>
<feature type="compositionally biased region" description="Acidic residues" evidence="1">
    <location>
        <begin position="266"/>
        <end position="282"/>
    </location>
</feature>
<organism evidence="2 3">
    <name type="scientific">Bombardia bombarda</name>
    <dbReference type="NCBI Taxonomy" id="252184"/>
    <lineage>
        <taxon>Eukaryota</taxon>
        <taxon>Fungi</taxon>
        <taxon>Dikarya</taxon>
        <taxon>Ascomycota</taxon>
        <taxon>Pezizomycotina</taxon>
        <taxon>Sordariomycetes</taxon>
        <taxon>Sordariomycetidae</taxon>
        <taxon>Sordariales</taxon>
        <taxon>Lasiosphaeriaceae</taxon>
        <taxon>Bombardia</taxon>
    </lineage>
</organism>
<feature type="compositionally biased region" description="Basic residues" evidence="1">
    <location>
        <begin position="1"/>
        <end position="16"/>
    </location>
</feature>
<feature type="region of interest" description="Disordered" evidence="1">
    <location>
        <begin position="913"/>
        <end position="1221"/>
    </location>
</feature>
<evidence type="ECO:0000313" key="3">
    <source>
        <dbReference type="Proteomes" id="UP001174934"/>
    </source>
</evidence>
<feature type="compositionally biased region" description="Low complexity" evidence="1">
    <location>
        <begin position="717"/>
        <end position="733"/>
    </location>
</feature>
<feature type="compositionally biased region" description="Polar residues" evidence="1">
    <location>
        <begin position="702"/>
        <end position="711"/>
    </location>
</feature>
<feature type="compositionally biased region" description="Polar residues" evidence="1">
    <location>
        <begin position="20"/>
        <end position="61"/>
    </location>
</feature>
<feature type="compositionally biased region" description="Polar residues" evidence="1">
    <location>
        <begin position="1278"/>
        <end position="1305"/>
    </location>
</feature>
<dbReference type="Proteomes" id="UP001174934">
    <property type="component" value="Unassembled WGS sequence"/>
</dbReference>
<feature type="compositionally biased region" description="Polar residues" evidence="1">
    <location>
        <begin position="99"/>
        <end position="109"/>
    </location>
</feature>
<sequence length="1457" mass="158226">MDRGRGGRARATKKRGTATLSFHTTAHSQHQNHHSLGQPDSLSPTTPVSSANLQRAPSTAPQRGGRSRLSFTTNRTTSPSGADPASRVTPRTERPARSATFTSGFTFESPSAAGIPMTADPVSLRKRAKTFEPNYDGNGTADDDLAHSKGGHSLRKRTRVDYTQEQIDDDLVSSTARAELAAKSAITPSSRTRKRKGLHDDFAVDFEGGASSIKRRRADKSPAPARGSSRRRSTARKPLTEINSYIDQPSDNEVQDTILVGVSMDEIQESDEASDQSFDDEAESRPSSSDGSDAAQAQTQPTAPQPHAVSQLDRAISFQPEIQESAGPQLLPPHQPNDKAEDSAQDILLGPPQSQHTKSEEVESAPLSHITTQQPDLIAQQSQGSEKPPREPKITEPASQTTEMQAVDPQPELEAQPAEPDSKTAESISGLQAKVPPSAHNIQEADETVKQPEVNGNQYELELKIEIQTSQLPEVAELKSNTTERGHIDSLASEPDKIEEVKPSFPVDKVPVVSHPVVDALDASALAPEPAVLVTPVSTPSRSSMRTRKHTYPKRLSQVEIVYAAETPFGSRLNLTPYEAEDVVHPGAYSEWVSKDKAEFTALTTPTPTPAAAEPETAEFTWDGRRPLRVGEFKILYRQEVKNRDNRGEPRISMVEFNNECVRLFRLMQQQEEAGGGSRLAAKSKAKLEPSKHIHPKRPVSAPTTSFTASFDETPRSSQAPESQVPSAAASPAPDDDFNPGLAEAGEDDPEIEEPIEGPGEADIGGTGQVMQKPHHQYSFPKLRDASEFVQALEGPQDMDTASIYENSAATVEALHAWQQEYIELKKFLDDEENAKRRQANDKTIVNWENRQKADEPPPHRRHFDEIVKGPPVFEVRGARAPKPYVDDPVLEQAREQDKIMGQAYGFKHNAHPTLIGRQNPEEQRWEMTERGLRDRKKTEKAAELAEENVIEGKRARKPRNFSDQSKDPSRSGTPNGNLNTSLVTGKRPYRRKIVSTTAPVDETEVQDHAQPTEVAIEPVVRKRRGPKPRALIAAEAAAAAAAQEAADVDQGDKTNTDDEGHEHKPRSARKRPRGVTSLNPPPPAPLLSTSTETEEAKAIPQRAIKGRPGLEIPSASFYGNPSPVNTQPESRPSTASSEATVNTAETTESAYSLRDKRKRNFVLENDPELEPRAQKRARAAVLPKLEHMEPKKRGPRRKAATSQPLLAPPMANSMAPPQPLGGLKAPAMFFNNGPPALAPAPGPFMHTFNAAPAFQPGGLPPPPPAPPAIKKPITRIKLTNNGSTSQPPSRASTPASNGPSSTPKGSAKAARGGPRTSVPAEAVPPVPSLLSTSLNDLADKPYAEMTKSEKMSWSMRRRWASGEMQGAVEKRRTTLAIKKAEKAAGTPNGADMNVQTLDPSSAGASAPNTPSLHPTLPGPLAFPQLPHNLQPLQPPQLLLQKQPMPYPYFPPHGPVA</sequence>
<feature type="region of interest" description="Disordered" evidence="1">
    <location>
        <begin position="1250"/>
        <end position="1334"/>
    </location>
</feature>
<comment type="caution">
    <text evidence="2">The sequence shown here is derived from an EMBL/GenBank/DDBJ whole genome shotgun (WGS) entry which is preliminary data.</text>
</comment>
<feature type="compositionally biased region" description="Polar residues" evidence="1">
    <location>
        <begin position="1118"/>
        <end position="1151"/>
    </location>
</feature>
<feature type="compositionally biased region" description="Polar residues" evidence="1">
    <location>
        <begin position="369"/>
        <end position="385"/>
    </location>
</feature>
<protein>
    <submittedName>
        <fullName evidence="2">Uncharacterized protein</fullName>
    </submittedName>
</protein>
<feature type="compositionally biased region" description="Polar residues" evidence="1">
    <location>
        <begin position="69"/>
        <end position="80"/>
    </location>
</feature>
<name>A0AA39XAV7_9PEZI</name>
<proteinExistence type="predicted"/>
<gene>
    <name evidence="2" type="ORF">B0T17DRAFT_218053</name>
</gene>
<feature type="region of interest" description="Disordered" evidence="1">
    <location>
        <begin position="1"/>
        <end position="455"/>
    </location>
</feature>
<feature type="region of interest" description="Disordered" evidence="1">
    <location>
        <begin position="1381"/>
        <end position="1432"/>
    </location>
</feature>
<feature type="region of interest" description="Disordered" evidence="1">
    <location>
        <begin position="675"/>
        <end position="776"/>
    </location>
</feature>
<evidence type="ECO:0000256" key="1">
    <source>
        <dbReference type="SAM" id="MobiDB-lite"/>
    </source>
</evidence>
<feature type="compositionally biased region" description="Low complexity" evidence="1">
    <location>
        <begin position="1034"/>
        <end position="1046"/>
    </location>
</feature>
<feature type="compositionally biased region" description="Pro residues" evidence="1">
    <location>
        <begin position="1259"/>
        <end position="1270"/>
    </location>
</feature>
<feature type="compositionally biased region" description="Polar residues" evidence="1">
    <location>
        <begin position="241"/>
        <end position="252"/>
    </location>
</feature>
<feature type="compositionally biased region" description="Basic and acidic residues" evidence="1">
    <location>
        <begin position="920"/>
        <end position="944"/>
    </location>
</feature>
<feature type="compositionally biased region" description="Acidic residues" evidence="1">
    <location>
        <begin position="745"/>
        <end position="756"/>
    </location>
</feature>
<feature type="compositionally biased region" description="Low complexity" evidence="1">
    <location>
        <begin position="287"/>
        <end position="306"/>
    </location>
</feature>